<comment type="caution">
    <text evidence="1">The sequence shown here is derived from an EMBL/GenBank/DDBJ whole genome shotgun (WGS) entry which is preliminary data.</text>
</comment>
<dbReference type="PANTHER" id="PTHR35866:SF1">
    <property type="entry name" value="YKGJ FAMILY CYSTEINE CLUSTER PROTEIN"/>
    <property type="match status" value="1"/>
</dbReference>
<organism evidence="1 2">
    <name type="scientific">Microseira wollei NIES-4236</name>
    <dbReference type="NCBI Taxonomy" id="2530354"/>
    <lineage>
        <taxon>Bacteria</taxon>
        <taxon>Bacillati</taxon>
        <taxon>Cyanobacteriota</taxon>
        <taxon>Cyanophyceae</taxon>
        <taxon>Oscillatoriophycideae</taxon>
        <taxon>Aerosakkonematales</taxon>
        <taxon>Aerosakkonemataceae</taxon>
        <taxon>Microseira</taxon>
    </lineage>
</organism>
<evidence type="ECO:0000313" key="1">
    <source>
        <dbReference type="EMBL" id="GET44401.1"/>
    </source>
</evidence>
<keyword evidence="2" id="KW-1185">Reference proteome</keyword>
<dbReference type="InterPro" id="IPR005358">
    <property type="entry name" value="Puta_zinc/iron-chelating_dom"/>
</dbReference>
<dbReference type="Proteomes" id="UP001050975">
    <property type="component" value="Unassembled WGS sequence"/>
</dbReference>
<protein>
    <recommendedName>
        <fullName evidence="3">YkgJ family cysteine cluster protein</fullName>
    </recommendedName>
</protein>
<dbReference type="EMBL" id="BLAY01000345">
    <property type="protein sequence ID" value="GET44401.1"/>
    <property type="molecule type" value="Genomic_DNA"/>
</dbReference>
<dbReference type="Pfam" id="PF03692">
    <property type="entry name" value="CxxCxxCC"/>
    <property type="match status" value="1"/>
</dbReference>
<accession>A0AAV3XRS1</accession>
<sequence>MNDPRHKLLVLDSRVLRRVQEIRATRDWWPCRRGCDRCCRHLAHPPELSPEEWVRVDEAVAALPATIRTEVEQKIDALLRQIAENNVGKHVVCPYLDQVEGSCRIYEARPIACRTYGFFVARDGEQYCEMIETEVASRDERHIIWGNAEAIRDEIERISGAPIPFEVHYHLC</sequence>
<dbReference type="AlphaFoldDB" id="A0AAV3XRS1"/>
<reference evidence="1" key="1">
    <citation type="submission" date="2019-10" db="EMBL/GenBank/DDBJ databases">
        <title>Draft genome sequece of Microseira wollei NIES-4236.</title>
        <authorList>
            <person name="Yamaguchi H."/>
            <person name="Suzuki S."/>
            <person name="Kawachi M."/>
        </authorList>
    </citation>
    <scope>NUCLEOTIDE SEQUENCE</scope>
    <source>
        <strain evidence="1">NIES-4236</strain>
    </source>
</reference>
<gene>
    <name evidence="1" type="ORF">MiSe_92280</name>
</gene>
<dbReference type="PANTHER" id="PTHR35866">
    <property type="entry name" value="PUTATIVE-RELATED"/>
    <property type="match status" value="1"/>
</dbReference>
<proteinExistence type="predicted"/>
<dbReference type="RefSeq" id="WP_226594316.1">
    <property type="nucleotide sequence ID" value="NZ_BLAY01000345.1"/>
</dbReference>
<evidence type="ECO:0000313" key="2">
    <source>
        <dbReference type="Proteomes" id="UP001050975"/>
    </source>
</evidence>
<evidence type="ECO:0008006" key="3">
    <source>
        <dbReference type="Google" id="ProtNLM"/>
    </source>
</evidence>
<name>A0AAV3XRS1_9CYAN</name>